<dbReference type="Proteomes" id="UP000027265">
    <property type="component" value="Unassembled WGS sequence"/>
</dbReference>
<dbReference type="HOGENOM" id="CLU_032672_0_0_1"/>
<dbReference type="InParanoid" id="A0A067Q9J2"/>
<reference evidence="4" key="1">
    <citation type="journal article" date="2014" name="Proc. Natl. Acad. Sci. U.S.A.">
        <title>Extensive sampling of basidiomycete genomes demonstrates inadequacy of the white-rot/brown-rot paradigm for wood decay fungi.</title>
        <authorList>
            <person name="Riley R."/>
            <person name="Salamov A.A."/>
            <person name="Brown D.W."/>
            <person name="Nagy L.G."/>
            <person name="Floudas D."/>
            <person name="Held B.W."/>
            <person name="Levasseur A."/>
            <person name="Lombard V."/>
            <person name="Morin E."/>
            <person name="Otillar R."/>
            <person name="Lindquist E.A."/>
            <person name="Sun H."/>
            <person name="LaButti K.M."/>
            <person name="Schmutz J."/>
            <person name="Jabbour D."/>
            <person name="Luo H."/>
            <person name="Baker S.E."/>
            <person name="Pisabarro A.G."/>
            <person name="Walton J.D."/>
            <person name="Blanchette R.A."/>
            <person name="Henrissat B."/>
            <person name="Martin F."/>
            <person name="Cullen D."/>
            <person name="Hibbett D.S."/>
            <person name="Grigoriev I.V."/>
        </authorList>
    </citation>
    <scope>NUCLEOTIDE SEQUENCE [LARGE SCALE GENOMIC DNA]</scope>
    <source>
        <strain evidence="4">MUCL 33604</strain>
    </source>
</reference>
<evidence type="ECO:0000313" key="4">
    <source>
        <dbReference type="Proteomes" id="UP000027265"/>
    </source>
</evidence>
<feature type="compositionally biased region" description="Polar residues" evidence="1">
    <location>
        <begin position="1"/>
        <end position="37"/>
    </location>
</feature>
<feature type="compositionally biased region" description="Basic and acidic residues" evidence="1">
    <location>
        <begin position="113"/>
        <end position="130"/>
    </location>
</feature>
<keyword evidence="4" id="KW-1185">Reference proteome</keyword>
<keyword evidence="2" id="KW-0472">Membrane</keyword>
<feature type="transmembrane region" description="Helical" evidence="2">
    <location>
        <begin position="308"/>
        <end position="329"/>
    </location>
</feature>
<dbReference type="PANTHER" id="PTHR36819">
    <property type="entry name" value="REGULATOR OF PHOSPHOLIPASE D SRF1"/>
    <property type="match status" value="1"/>
</dbReference>
<dbReference type="InterPro" id="IPR037737">
    <property type="entry name" value="Srf1"/>
</dbReference>
<sequence>MLTRAQHSPSASTVSKTHSVRSHQTIVPASTIKTVVTTPPWARDEPPSPTEDVSPSTTPNPSSRWGLESRPSDGISTHSSSGGPPTPGPSRWWTFARPALGDSQSRVFEPEEDPNRSKPDKPRMSLKDRSMSWLSPAMALGRNLEEGPSREKGKDPEVASPTDKSTLQIPLPQPPAAPYTLSHNKTPGWSTPWSPKISDGILGQRNYTTIPNGGLGEPDLDDYGLSTPHMSPWQRRRKKIRKFLLTNTYAPLVSPVHMPKPRYLNSPKLFRFVNISFTSAALAVAVRIRTLEKRNGIMGAVGASPTLVVIFAPLTLVHVMMAIYSEYFGRPLGLWRTSAKLAHTLVEVVFICAWSASLALAFDNFFTSVIPCAAASSISWYNGIPRTSNPISGMEGSVGERICDNQVVLICLVGVGLIMYCINLVISLYRIFEKVKYRPIP</sequence>
<feature type="compositionally biased region" description="Polar residues" evidence="1">
    <location>
        <begin position="181"/>
        <end position="192"/>
    </location>
</feature>
<feature type="compositionally biased region" description="Polar residues" evidence="1">
    <location>
        <begin position="51"/>
        <end position="63"/>
    </location>
</feature>
<feature type="region of interest" description="Disordered" evidence="1">
    <location>
        <begin position="1"/>
        <end position="192"/>
    </location>
</feature>
<evidence type="ECO:0000256" key="2">
    <source>
        <dbReference type="SAM" id="Phobius"/>
    </source>
</evidence>
<dbReference type="EMBL" id="KL197710">
    <property type="protein sequence ID" value="KDQ63624.1"/>
    <property type="molecule type" value="Genomic_DNA"/>
</dbReference>
<organism evidence="3 4">
    <name type="scientific">Jaapia argillacea MUCL 33604</name>
    <dbReference type="NCBI Taxonomy" id="933084"/>
    <lineage>
        <taxon>Eukaryota</taxon>
        <taxon>Fungi</taxon>
        <taxon>Dikarya</taxon>
        <taxon>Basidiomycota</taxon>
        <taxon>Agaricomycotina</taxon>
        <taxon>Agaricomycetes</taxon>
        <taxon>Agaricomycetidae</taxon>
        <taxon>Jaapiales</taxon>
        <taxon>Jaapiaceae</taxon>
        <taxon>Jaapia</taxon>
    </lineage>
</organism>
<name>A0A067Q9J2_9AGAM</name>
<dbReference type="GO" id="GO:0071944">
    <property type="term" value="C:cell periphery"/>
    <property type="evidence" value="ECO:0007669"/>
    <property type="project" value="TreeGrafter"/>
</dbReference>
<keyword evidence="2" id="KW-1133">Transmembrane helix</keyword>
<evidence type="ECO:0000256" key="1">
    <source>
        <dbReference type="SAM" id="MobiDB-lite"/>
    </source>
</evidence>
<feature type="transmembrane region" description="Helical" evidence="2">
    <location>
        <begin position="341"/>
        <end position="362"/>
    </location>
</feature>
<keyword evidence="2" id="KW-0812">Transmembrane</keyword>
<evidence type="ECO:0000313" key="3">
    <source>
        <dbReference type="EMBL" id="KDQ63624.1"/>
    </source>
</evidence>
<dbReference type="PANTHER" id="PTHR36819:SF1">
    <property type="entry name" value="REGULATOR OF PHOSPHOLIPASE D SRF1"/>
    <property type="match status" value="1"/>
</dbReference>
<dbReference type="AlphaFoldDB" id="A0A067Q9J2"/>
<gene>
    <name evidence="3" type="ORF">JAAARDRAFT_385164</name>
</gene>
<feature type="compositionally biased region" description="Basic and acidic residues" evidence="1">
    <location>
        <begin position="143"/>
        <end position="157"/>
    </location>
</feature>
<dbReference type="OrthoDB" id="1436450at2759"/>
<feature type="transmembrane region" description="Helical" evidence="2">
    <location>
        <begin position="407"/>
        <end position="432"/>
    </location>
</feature>
<dbReference type="GO" id="GO:0000324">
    <property type="term" value="C:fungal-type vacuole"/>
    <property type="evidence" value="ECO:0007669"/>
    <property type="project" value="TreeGrafter"/>
</dbReference>
<feature type="transmembrane region" description="Helical" evidence="2">
    <location>
        <begin position="269"/>
        <end position="288"/>
    </location>
</feature>
<protein>
    <submittedName>
        <fullName evidence="3">Uncharacterized protein</fullName>
    </submittedName>
</protein>
<proteinExistence type="predicted"/>
<feature type="compositionally biased region" description="Low complexity" evidence="1">
    <location>
        <begin position="74"/>
        <end position="83"/>
    </location>
</feature>
<accession>A0A067Q9J2</accession>